<gene>
    <name evidence="17" type="primary">RBK2</name>
    <name evidence="17" type="ORF">QJS10_CPB17g01494</name>
</gene>
<keyword evidence="18" id="KW-1185">Reference proteome</keyword>
<dbReference type="InterPro" id="IPR001245">
    <property type="entry name" value="Ser-Thr/Tyr_kinase_cat_dom"/>
</dbReference>
<evidence type="ECO:0000256" key="2">
    <source>
        <dbReference type="ARBA" id="ARBA00012513"/>
    </source>
</evidence>
<dbReference type="PROSITE" id="PS00108">
    <property type="entry name" value="PROTEIN_KINASE_ST"/>
    <property type="match status" value="1"/>
</dbReference>
<name>A0AAV9CV49_ACOCL</name>
<dbReference type="GO" id="GO:0004674">
    <property type="term" value="F:protein serine/threonine kinase activity"/>
    <property type="evidence" value="ECO:0007669"/>
    <property type="project" value="UniProtKB-KW"/>
</dbReference>
<feature type="domain" description="Protein kinase" evidence="16">
    <location>
        <begin position="185"/>
        <end position="457"/>
    </location>
</feature>
<comment type="subcellular location">
    <subcellularLocation>
        <location evidence="1">Cytoplasm</location>
    </subcellularLocation>
</comment>
<dbReference type="InterPro" id="IPR011009">
    <property type="entry name" value="Kinase-like_dom_sf"/>
</dbReference>
<dbReference type="GO" id="GO:0051020">
    <property type="term" value="F:GTPase binding"/>
    <property type="evidence" value="ECO:0007669"/>
    <property type="project" value="UniProtKB-ARBA"/>
</dbReference>
<keyword evidence="5" id="KW-0597">Phosphoprotein</keyword>
<keyword evidence="9 13" id="KW-0067">ATP-binding</keyword>
<dbReference type="InterPro" id="IPR000719">
    <property type="entry name" value="Prot_kinase_dom"/>
</dbReference>
<comment type="subunit">
    <text evidence="12">Interacts with ARAC5 and ARAC10.</text>
</comment>
<proteinExistence type="inferred from homology"/>
<keyword evidence="17" id="KW-0675">Receptor</keyword>
<evidence type="ECO:0000256" key="10">
    <source>
        <dbReference type="ARBA" id="ARBA00047899"/>
    </source>
</evidence>
<protein>
    <recommendedName>
        <fullName evidence="2">non-specific serine/threonine protein kinase</fullName>
        <ecNumber evidence="2">2.7.11.1</ecNumber>
    </recommendedName>
</protein>
<dbReference type="AlphaFoldDB" id="A0AAV9CV49"/>
<feature type="binding site" evidence="13">
    <location>
        <position position="213"/>
    </location>
    <ligand>
        <name>ATP</name>
        <dbReference type="ChEBI" id="CHEBI:30616"/>
    </ligand>
</feature>
<dbReference type="EMBL" id="JAUJYO010000017">
    <property type="protein sequence ID" value="KAK1292539.1"/>
    <property type="molecule type" value="Genomic_DNA"/>
</dbReference>
<dbReference type="Pfam" id="PF07714">
    <property type="entry name" value="PK_Tyr_Ser-Thr"/>
    <property type="match status" value="1"/>
</dbReference>
<evidence type="ECO:0000256" key="12">
    <source>
        <dbReference type="ARBA" id="ARBA00063228"/>
    </source>
</evidence>
<evidence type="ECO:0000256" key="3">
    <source>
        <dbReference type="ARBA" id="ARBA00022490"/>
    </source>
</evidence>
<keyword evidence="8 17" id="KW-0418">Kinase</keyword>
<keyword evidence="6" id="KW-0808">Transferase</keyword>
<dbReference type="InterPro" id="IPR046958">
    <property type="entry name" value="RBK1/2/STUNTED"/>
</dbReference>
<dbReference type="InterPro" id="IPR008271">
    <property type="entry name" value="Ser/Thr_kinase_AS"/>
</dbReference>
<dbReference type="GO" id="GO:0005737">
    <property type="term" value="C:cytoplasm"/>
    <property type="evidence" value="ECO:0007669"/>
    <property type="project" value="UniProtKB-SubCell"/>
</dbReference>
<evidence type="ECO:0000256" key="5">
    <source>
        <dbReference type="ARBA" id="ARBA00022553"/>
    </source>
</evidence>
<evidence type="ECO:0000313" key="17">
    <source>
        <dbReference type="EMBL" id="KAK1292539.1"/>
    </source>
</evidence>
<evidence type="ECO:0000256" key="15">
    <source>
        <dbReference type="SAM" id="MobiDB-lite"/>
    </source>
</evidence>
<organism evidence="17 18">
    <name type="scientific">Acorus calamus</name>
    <name type="common">Sweet flag</name>
    <dbReference type="NCBI Taxonomy" id="4465"/>
    <lineage>
        <taxon>Eukaryota</taxon>
        <taxon>Viridiplantae</taxon>
        <taxon>Streptophyta</taxon>
        <taxon>Embryophyta</taxon>
        <taxon>Tracheophyta</taxon>
        <taxon>Spermatophyta</taxon>
        <taxon>Magnoliopsida</taxon>
        <taxon>Liliopsida</taxon>
        <taxon>Acoraceae</taxon>
        <taxon>Acorus</taxon>
    </lineage>
</organism>
<evidence type="ECO:0000256" key="11">
    <source>
        <dbReference type="ARBA" id="ARBA00048679"/>
    </source>
</evidence>
<keyword evidence="3" id="KW-0963">Cytoplasm</keyword>
<accession>A0AAV9CV49</accession>
<evidence type="ECO:0000259" key="16">
    <source>
        <dbReference type="PROSITE" id="PS50011"/>
    </source>
</evidence>
<keyword evidence="4 14" id="KW-0723">Serine/threonine-protein kinase</keyword>
<keyword evidence="7 13" id="KW-0547">Nucleotide-binding</keyword>
<comment type="similarity">
    <text evidence="14">Belongs to the protein kinase superfamily.</text>
</comment>
<comment type="catalytic activity">
    <reaction evidence="11">
        <text>L-seryl-[protein] + ATP = O-phospho-L-seryl-[protein] + ADP + H(+)</text>
        <dbReference type="Rhea" id="RHEA:17989"/>
        <dbReference type="Rhea" id="RHEA-COMP:9863"/>
        <dbReference type="Rhea" id="RHEA-COMP:11604"/>
        <dbReference type="ChEBI" id="CHEBI:15378"/>
        <dbReference type="ChEBI" id="CHEBI:29999"/>
        <dbReference type="ChEBI" id="CHEBI:30616"/>
        <dbReference type="ChEBI" id="CHEBI:83421"/>
        <dbReference type="ChEBI" id="CHEBI:456216"/>
        <dbReference type="EC" id="2.7.11.1"/>
    </reaction>
</comment>
<evidence type="ECO:0000313" key="18">
    <source>
        <dbReference type="Proteomes" id="UP001180020"/>
    </source>
</evidence>
<dbReference type="Proteomes" id="UP001180020">
    <property type="component" value="Unassembled WGS sequence"/>
</dbReference>
<feature type="compositionally biased region" description="Basic and acidic residues" evidence="15">
    <location>
        <begin position="1"/>
        <end position="11"/>
    </location>
</feature>
<evidence type="ECO:0000256" key="13">
    <source>
        <dbReference type="PROSITE-ProRule" id="PRU10141"/>
    </source>
</evidence>
<evidence type="ECO:0000256" key="1">
    <source>
        <dbReference type="ARBA" id="ARBA00004496"/>
    </source>
</evidence>
<sequence>MEELELKKGPHLDAFNGIVSDTKQSESVENENNKGMGFPSQEKEPVPLFSSTASVQDLRSLYIEKERKICDEPSPRGVLEDILRSSESELEPSKASTSCSEDQAIPAIPSQWRDFFRSWRQKSMRRLLTFPPVGVSKISRRRSCRECPAPTPNHSPASAEGESHFFKPAWKNFTLKELQLATDNFSSENIIGKGGYGEVFKGCLEDGQLVAVKRLTRGTQDDRTSDFLSELGIIVHISHPNAAKLIGFGVEGGMHLVLQLSPNGSLASLLNGSRDRLNWAVRYKIAIGTAEGLRYLHENCQRRIIHRDIKAANILLTEDFAPQICDFGLAKWLPDQWTHHTMSSFEGTFGYMAPEYLMHGIVDEKTDVYAYGVLLLELITGRRALDPLQESLVIWAKPLLQKNDFRQLIDSSLGDAYNHQQLNRMILQFLRGAEGNIASPKPCKRMGMQRTYSEEIFDAEEYNDTRYLKDLHRHREIAMDFSEQ</sequence>
<dbReference type="Gene3D" id="1.10.510.10">
    <property type="entry name" value="Transferase(Phosphotransferase) domain 1"/>
    <property type="match status" value="1"/>
</dbReference>
<dbReference type="InterPro" id="IPR017441">
    <property type="entry name" value="Protein_kinase_ATP_BS"/>
</dbReference>
<evidence type="ECO:0000256" key="8">
    <source>
        <dbReference type="ARBA" id="ARBA00022777"/>
    </source>
</evidence>
<comment type="caution">
    <text evidence="17">The sequence shown here is derived from an EMBL/GenBank/DDBJ whole genome shotgun (WGS) entry which is preliminary data.</text>
</comment>
<feature type="region of interest" description="Disordered" evidence="15">
    <location>
        <begin position="1"/>
        <end position="50"/>
    </location>
</feature>
<evidence type="ECO:0000256" key="4">
    <source>
        <dbReference type="ARBA" id="ARBA00022527"/>
    </source>
</evidence>
<dbReference type="FunFam" id="1.10.510.10:FF:000335">
    <property type="entry name" value="receptor-like cytosolic serine/threonine-protein kinase RBK2"/>
    <property type="match status" value="1"/>
</dbReference>
<evidence type="ECO:0000256" key="6">
    <source>
        <dbReference type="ARBA" id="ARBA00022679"/>
    </source>
</evidence>
<dbReference type="FunFam" id="3.30.200.20:FF:000389">
    <property type="entry name" value="Receptor-like cytosolic serine/threonine-protein kinase RBK1"/>
    <property type="match status" value="1"/>
</dbReference>
<dbReference type="SUPFAM" id="SSF56112">
    <property type="entry name" value="Protein kinase-like (PK-like)"/>
    <property type="match status" value="1"/>
</dbReference>
<comment type="catalytic activity">
    <reaction evidence="10">
        <text>L-threonyl-[protein] + ATP = O-phospho-L-threonyl-[protein] + ADP + H(+)</text>
        <dbReference type="Rhea" id="RHEA:46608"/>
        <dbReference type="Rhea" id="RHEA-COMP:11060"/>
        <dbReference type="Rhea" id="RHEA-COMP:11605"/>
        <dbReference type="ChEBI" id="CHEBI:15378"/>
        <dbReference type="ChEBI" id="CHEBI:30013"/>
        <dbReference type="ChEBI" id="CHEBI:30616"/>
        <dbReference type="ChEBI" id="CHEBI:61977"/>
        <dbReference type="ChEBI" id="CHEBI:456216"/>
        <dbReference type="EC" id="2.7.11.1"/>
    </reaction>
</comment>
<evidence type="ECO:0000256" key="9">
    <source>
        <dbReference type="ARBA" id="ARBA00022840"/>
    </source>
</evidence>
<dbReference type="SMART" id="SM00220">
    <property type="entry name" value="S_TKc"/>
    <property type="match status" value="1"/>
</dbReference>
<dbReference type="Gene3D" id="3.30.200.20">
    <property type="entry name" value="Phosphorylase Kinase, domain 1"/>
    <property type="match status" value="1"/>
</dbReference>
<reference evidence="17" key="1">
    <citation type="journal article" date="2023" name="Nat. Commun.">
        <title>Diploid and tetraploid genomes of Acorus and the evolution of monocots.</title>
        <authorList>
            <person name="Ma L."/>
            <person name="Liu K.W."/>
            <person name="Li Z."/>
            <person name="Hsiao Y.Y."/>
            <person name="Qi Y."/>
            <person name="Fu T."/>
            <person name="Tang G.D."/>
            <person name="Zhang D."/>
            <person name="Sun W.H."/>
            <person name="Liu D.K."/>
            <person name="Li Y."/>
            <person name="Chen G.Z."/>
            <person name="Liu X.D."/>
            <person name="Liao X.Y."/>
            <person name="Jiang Y.T."/>
            <person name="Yu X."/>
            <person name="Hao Y."/>
            <person name="Huang J."/>
            <person name="Zhao X.W."/>
            <person name="Ke S."/>
            <person name="Chen Y.Y."/>
            <person name="Wu W.L."/>
            <person name="Hsu J.L."/>
            <person name="Lin Y.F."/>
            <person name="Huang M.D."/>
            <person name="Li C.Y."/>
            <person name="Huang L."/>
            <person name="Wang Z.W."/>
            <person name="Zhao X."/>
            <person name="Zhong W.Y."/>
            <person name="Peng D.H."/>
            <person name="Ahmad S."/>
            <person name="Lan S."/>
            <person name="Zhang J.S."/>
            <person name="Tsai W.C."/>
            <person name="Van de Peer Y."/>
            <person name="Liu Z.J."/>
        </authorList>
    </citation>
    <scope>NUCLEOTIDE SEQUENCE</scope>
    <source>
        <strain evidence="17">CP</strain>
    </source>
</reference>
<dbReference type="GO" id="GO:0005524">
    <property type="term" value="F:ATP binding"/>
    <property type="evidence" value="ECO:0007669"/>
    <property type="project" value="UniProtKB-UniRule"/>
</dbReference>
<evidence type="ECO:0000256" key="14">
    <source>
        <dbReference type="RuleBase" id="RU000304"/>
    </source>
</evidence>
<reference evidence="17" key="2">
    <citation type="submission" date="2023-06" db="EMBL/GenBank/DDBJ databases">
        <authorList>
            <person name="Ma L."/>
            <person name="Liu K.-W."/>
            <person name="Li Z."/>
            <person name="Hsiao Y.-Y."/>
            <person name="Qi Y."/>
            <person name="Fu T."/>
            <person name="Tang G."/>
            <person name="Zhang D."/>
            <person name="Sun W.-H."/>
            <person name="Liu D.-K."/>
            <person name="Li Y."/>
            <person name="Chen G.-Z."/>
            <person name="Liu X.-D."/>
            <person name="Liao X.-Y."/>
            <person name="Jiang Y.-T."/>
            <person name="Yu X."/>
            <person name="Hao Y."/>
            <person name="Huang J."/>
            <person name="Zhao X.-W."/>
            <person name="Ke S."/>
            <person name="Chen Y.-Y."/>
            <person name="Wu W.-L."/>
            <person name="Hsu J.-L."/>
            <person name="Lin Y.-F."/>
            <person name="Huang M.-D."/>
            <person name="Li C.-Y."/>
            <person name="Huang L."/>
            <person name="Wang Z.-W."/>
            <person name="Zhao X."/>
            <person name="Zhong W.-Y."/>
            <person name="Peng D.-H."/>
            <person name="Ahmad S."/>
            <person name="Lan S."/>
            <person name="Zhang J.-S."/>
            <person name="Tsai W.-C."/>
            <person name="Van De Peer Y."/>
            <person name="Liu Z.-J."/>
        </authorList>
    </citation>
    <scope>NUCLEOTIDE SEQUENCE</scope>
    <source>
        <strain evidence="17">CP</strain>
        <tissue evidence="17">Leaves</tissue>
    </source>
</reference>
<dbReference type="PANTHER" id="PTHR47987">
    <property type="entry name" value="OS08G0249100 PROTEIN"/>
    <property type="match status" value="1"/>
</dbReference>
<dbReference type="EC" id="2.7.11.1" evidence="2"/>
<evidence type="ECO:0000256" key="7">
    <source>
        <dbReference type="ARBA" id="ARBA00022741"/>
    </source>
</evidence>
<dbReference type="PROSITE" id="PS00107">
    <property type="entry name" value="PROTEIN_KINASE_ATP"/>
    <property type="match status" value="1"/>
</dbReference>
<dbReference type="PROSITE" id="PS50011">
    <property type="entry name" value="PROTEIN_KINASE_DOM"/>
    <property type="match status" value="1"/>
</dbReference>
<dbReference type="PANTHER" id="PTHR47987:SF13">
    <property type="entry name" value="RECEPTOR-LIKE CYTOSOLIC SERINE_THREONINE-PROTEIN KINASE RBK2"/>
    <property type="match status" value="1"/>
</dbReference>